<proteinExistence type="predicted"/>
<dbReference type="PANTHER" id="PTHR36221:SF1">
    <property type="entry name" value="DUF742 DOMAIN-CONTAINING PROTEIN"/>
    <property type="match status" value="1"/>
</dbReference>
<accession>A0A918V7R7</accession>
<protein>
    <recommendedName>
        <fullName evidence="3">DUF742 domain-containing protein</fullName>
    </recommendedName>
</protein>
<dbReference type="AlphaFoldDB" id="A0A918V7R7"/>
<dbReference type="Proteomes" id="UP000623010">
    <property type="component" value="Unassembled WGS sequence"/>
</dbReference>
<organism evidence="1 2">
    <name type="scientific">Streptomyces echinoruber</name>
    <dbReference type="NCBI Taxonomy" id="68898"/>
    <lineage>
        <taxon>Bacteria</taxon>
        <taxon>Bacillati</taxon>
        <taxon>Actinomycetota</taxon>
        <taxon>Actinomycetes</taxon>
        <taxon>Kitasatosporales</taxon>
        <taxon>Streptomycetaceae</taxon>
        <taxon>Streptomyces</taxon>
    </lineage>
</organism>
<reference evidence="1" key="1">
    <citation type="journal article" date="2014" name="Int. J. Syst. Evol. Microbiol.">
        <title>Complete genome sequence of Corynebacterium casei LMG S-19264T (=DSM 44701T), isolated from a smear-ripened cheese.</title>
        <authorList>
            <consortium name="US DOE Joint Genome Institute (JGI-PGF)"/>
            <person name="Walter F."/>
            <person name="Albersmeier A."/>
            <person name="Kalinowski J."/>
            <person name="Ruckert C."/>
        </authorList>
    </citation>
    <scope>NUCLEOTIDE SEQUENCE</scope>
    <source>
        <strain evidence="1">JCM 5016</strain>
    </source>
</reference>
<comment type="caution">
    <text evidence="1">The sequence shown here is derived from an EMBL/GenBank/DDBJ whole genome shotgun (WGS) entry which is preliminary data.</text>
</comment>
<dbReference type="EMBL" id="BMWH01000002">
    <property type="protein sequence ID" value="GGZ73454.1"/>
    <property type="molecule type" value="Genomic_DNA"/>
</dbReference>
<name>A0A918V7R7_9ACTN</name>
<dbReference type="InterPro" id="IPR007995">
    <property type="entry name" value="DUF742"/>
</dbReference>
<dbReference type="Pfam" id="PF05331">
    <property type="entry name" value="DUF742"/>
    <property type="match status" value="1"/>
</dbReference>
<reference evidence="1" key="2">
    <citation type="submission" date="2020-09" db="EMBL/GenBank/DDBJ databases">
        <authorList>
            <person name="Sun Q."/>
            <person name="Ohkuma M."/>
        </authorList>
    </citation>
    <scope>NUCLEOTIDE SEQUENCE</scope>
    <source>
        <strain evidence="1">JCM 5016</strain>
    </source>
</reference>
<dbReference type="RefSeq" id="WP_190055944.1">
    <property type="nucleotide sequence ID" value="NZ_BMWH01000002.1"/>
</dbReference>
<evidence type="ECO:0000313" key="1">
    <source>
        <dbReference type="EMBL" id="GGZ73454.1"/>
    </source>
</evidence>
<gene>
    <name evidence="1" type="ORF">GCM10010389_08830</name>
</gene>
<evidence type="ECO:0000313" key="2">
    <source>
        <dbReference type="Proteomes" id="UP000623010"/>
    </source>
</evidence>
<dbReference type="PANTHER" id="PTHR36221">
    <property type="entry name" value="DUF742 DOMAIN-CONTAINING PROTEIN"/>
    <property type="match status" value="1"/>
</dbReference>
<keyword evidence="2" id="KW-1185">Reference proteome</keyword>
<evidence type="ECO:0008006" key="3">
    <source>
        <dbReference type="Google" id="ProtNLM"/>
    </source>
</evidence>
<sequence>MRPHSGPKPLSAGASVEVADFVRTYTLTGGRTRPRHRLRLETVLELGPGRPGPALPLECEQILVLCRIRRRSVAELAGTLGRPVSAVRILVSDLLDTRALRVPVPAADSAYIPSSDPAAGNDPSVKLLEAVLAGLKTRFPDAYPQAG</sequence>